<dbReference type="Pfam" id="PF00583">
    <property type="entry name" value="Acetyltransf_1"/>
    <property type="match status" value="1"/>
</dbReference>
<evidence type="ECO:0000256" key="1">
    <source>
        <dbReference type="ARBA" id="ARBA00022679"/>
    </source>
</evidence>
<dbReference type="InterPro" id="IPR016181">
    <property type="entry name" value="Acyl_CoA_acyltransferase"/>
</dbReference>
<keyword evidence="5" id="KW-1185">Reference proteome</keyword>
<protein>
    <submittedName>
        <fullName evidence="4">GNAT family N-acetyltransferase</fullName>
        <ecNumber evidence="4">2.3.-.-</ecNumber>
    </submittedName>
</protein>
<dbReference type="EMBL" id="JBHLUD010000006">
    <property type="protein sequence ID" value="MFC0543530.1"/>
    <property type="molecule type" value="Genomic_DNA"/>
</dbReference>
<dbReference type="PANTHER" id="PTHR43877:SF5">
    <property type="entry name" value="BLL8307 PROTEIN"/>
    <property type="match status" value="1"/>
</dbReference>
<proteinExistence type="predicted"/>
<dbReference type="GO" id="GO:0016746">
    <property type="term" value="F:acyltransferase activity"/>
    <property type="evidence" value="ECO:0007669"/>
    <property type="project" value="UniProtKB-KW"/>
</dbReference>
<evidence type="ECO:0000259" key="3">
    <source>
        <dbReference type="PROSITE" id="PS51186"/>
    </source>
</evidence>
<dbReference type="Gene3D" id="3.40.630.30">
    <property type="match status" value="1"/>
</dbReference>
<reference evidence="4 5" key="1">
    <citation type="submission" date="2024-09" db="EMBL/GenBank/DDBJ databases">
        <authorList>
            <person name="Sun Q."/>
            <person name="Mori K."/>
        </authorList>
    </citation>
    <scope>NUCLEOTIDE SEQUENCE [LARGE SCALE GENOMIC DNA]</scope>
    <source>
        <strain evidence="4 5">TBRC 1432</strain>
    </source>
</reference>
<dbReference type="SUPFAM" id="SSF55729">
    <property type="entry name" value="Acyl-CoA N-acyltransferases (Nat)"/>
    <property type="match status" value="1"/>
</dbReference>
<gene>
    <name evidence="4" type="ORF">ACFFH7_18660</name>
</gene>
<dbReference type="InterPro" id="IPR050832">
    <property type="entry name" value="Bact_Acetyltransf"/>
</dbReference>
<evidence type="ECO:0000313" key="4">
    <source>
        <dbReference type="EMBL" id="MFC0543530.1"/>
    </source>
</evidence>
<dbReference type="InterPro" id="IPR000182">
    <property type="entry name" value="GNAT_dom"/>
</dbReference>
<dbReference type="PROSITE" id="PS51186">
    <property type="entry name" value="GNAT"/>
    <property type="match status" value="1"/>
</dbReference>
<keyword evidence="2 4" id="KW-0012">Acyltransferase</keyword>
<feature type="domain" description="N-acetyltransferase" evidence="3">
    <location>
        <begin position="3"/>
        <end position="152"/>
    </location>
</feature>
<dbReference type="PANTHER" id="PTHR43877">
    <property type="entry name" value="AMINOALKYLPHOSPHONATE N-ACETYLTRANSFERASE-RELATED-RELATED"/>
    <property type="match status" value="1"/>
</dbReference>
<dbReference type="EC" id="2.3.-.-" evidence="4"/>
<evidence type="ECO:0000313" key="5">
    <source>
        <dbReference type="Proteomes" id="UP001589810"/>
    </source>
</evidence>
<keyword evidence="1 4" id="KW-0808">Transferase</keyword>
<comment type="caution">
    <text evidence="4">The sequence shown here is derived from an EMBL/GenBank/DDBJ whole genome shotgun (WGS) entry which is preliminary data.</text>
</comment>
<dbReference type="RefSeq" id="WP_273940077.1">
    <property type="nucleotide sequence ID" value="NZ_CP097263.1"/>
</dbReference>
<organism evidence="4 5">
    <name type="scientific">Kutzneria chonburiensis</name>
    <dbReference type="NCBI Taxonomy" id="1483604"/>
    <lineage>
        <taxon>Bacteria</taxon>
        <taxon>Bacillati</taxon>
        <taxon>Actinomycetota</taxon>
        <taxon>Actinomycetes</taxon>
        <taxon>Pseudonocardiales</taxon>
        <taxon>Pseudonocardiaceae</taxon>
        <taxon>Kutzneria</taxon>
    </lineage>
</organism>
<dbReference type="CDD" id="cd04301">
    <property type="entry name" value="NAT_SF"/>
    <property type="match status" value="1"/>
</dbReference>
<sequence length="152" mass="16579">MATTIVEATEELIPELVASAGALFAEDGGRRDPWMDTDWPNKHGTDYYRGLLTSALCLLARVDDVPAGHLVGRLNSSELRPGATTAVLESMRVGEEFRRTGAGSALVAEFTAWAERNGATEFRVTAFVDNEAAIAFYRSHGFAPFELTLRRS</sequence>
<name>A0ABV6MTC2_9PSEU</name>
<dbReference type="Proteomes" id="UP001589810">
    <property type="component" value="Unassembled WGS sequence"/>
</dbReference>
<evidence type="ECO:0000256" key="2">
    <source>
        <dbReference type="ARBA" id="ARBA00023315"/>
    </source>
</evidence>
<accession>A0ABV6MTC2</accession>